<dbReference type="SUPFAM" id="SSF54211">
    <property type="entry name" value="Ribosomal protein S5 domain 2-like"/>
    <property type="match status" value="1"/>
</dbReference>
<feature type="domain" description="GHMP kinase C-terminal" evidence="9">
    <location>
        <begin position="216"/>
        <end position="274"/>
    </location>
</feature>
<dbReference type="Pfam" id="PF08544">
    <property type="entry name" value="GHMP_kinases_C"/>
    <property type="match status" value="1"/>
</dbReference>
<evidence type="ECO:0000256" key="7">
    <source>
        <dbReference type="ARBA" id="ARBA00032554"/>
    </source>
</evidence>
<evidence type="ECO:0000256" key="3">
    <source>
        <dbReference type="ARBA" id="ARBA00022679"/>
    </source>
</evidence>
<dbReference type="GO" id="GO:0050515">
    <property type="term" value="F:4-(cytidine 5'-diphospho)-2-C-methyl-D-erythritol kinase activity"/>
    <property type="evidence" value="ECO:0007669"/>
    <property type="project" value="UniProtKB-EC"/>
</dbReference>
<proteinExistence type="inferred from homology"/>
<dbReference type="InterPro" id="IPR013750">
    <property type="entry name" value="GHMP_kinase_C_dom"/>
</dbReference>
<evidence type="ECO:0000256" key="5">
    <source>
        <dbReference type="ARBA" id="ARBA00022777"/>
    </source>
</evidence>
<sequence length="286" mass="30039">MRNVVQTARAKINLALHVTGRRADGYHLLDSLVVFADIGDRLELAGANETSLEISGPFGDTLKVDDDNLVLRGYQALSAALPNPLPATSFKLTKNLPVSSGIGGGSADAAAALNGLVELWQLDIEPHTLSETALSLGADVPVCLDSTTCRMRGVGEQLTAVENFPTVDCVLVNPGVGVSTPAVFAELALPVNQSAFDGLPELPARGWNDWLATTRNDLQSPAISLVPEIADVIAVLEQSPGCNLARMSGSGATCFGLFDSREDASKAAQQIASTHPDWWVVATRLG</sequence>
<keyword evidence="3 10" id="KW-0808">Transferase</keyword>
<gene>
    <name evidence="10" type="ORF">MNBD_ALPHA08-1664</name>
</gene>
<dbReference type="Gene3D" id="3.30.70.890">
    <property type="entry name" value="GHMP kinase, C-terminal domain"/>
    <property type="match status" value="1"/>
</dbReference>
<evidence type="ECO:0000259" key="9">
    <source>
        <dbReference type="Pfam" id="PF08544"/>
    </source>
</evidence>
<feature type="domain" description="GHMP kinase N-terminal" evidence="8">
    <location>
        <begin position="68"/>
        <end position="144"/>
    </location>
</feature>
<reference evidence="10" key="1">
    <citation type="submission" date="2018-06" db="EMBL/GenBank/DDBJ databases">
        <authorList>
            <person name="Zhirakovskaya E."/>
        </authorList>
    </citation>
    <scope>NUCLEOTIDE SEQUENCE</scope>
</reference>
<dbReference type="InterPro" id="IPR006204">
    <property type="entry name" value="GHMP_kinase_N_dom"/>
</dbReference>
<dbReference type="NCBIfam" id="NF011202">
    <property type="entry name" value="PRK14608.1"/>
    <property type="match status" value="1"/>
</dbReference>
<dbReference type="PANTHER" id="PTHR43527">
    <property type="entry name" value="4-DIPHOSPHOCYTIDYL-2-C-METHYL-D-ERYTHRITOL KINASE, CHLOROPLASTIC"/>
    <property type="match status" value="1"/>
</dbReference>
<comment type="similarity">
    <text evidence="1">Belongs to the GHMP kinase family. IspE subfamily.</text>
</comment>
<dbReference type="Gene3D" id="3.30.230.10">
    <property type="match status" value="1"/>
</dbReference>
<dbReference type="InterPro" id="IPR036554">
    <property type="entry name" value="GHMP_kinase_C_sf"/>
</dbReference>
<protein>
    <recommendedName>
        <fullName evidence="2">4-(cytidine 5'-diphospho)-2-C-methyl-D-erythritol kinase</fullName>
        <ecNumber evidence="2">2.7.1.148</ecNumber>
    </recommendedName>
    <alternativeName>
        <fullName evidence="7">4-(cytidine-5'-diphospho)-2-C-methyl-D-erythritol kinase</fullName>
    </alternativeName>
</protein>
<evidence type="ECO:0000256" key="4">
    <source>
        <dbReference type="ARBA" id="ARBA00022741"/>
    </source>
</evidence>
<dbReference type="EMBL" id="UOEC01000040">
    <property type="protein sequence ID" value="VAV88250.1"/>
    <property type="molecule type" value="Genomic_DNA"/>
</dbReference>
<keyword evidence="5 10" id="KW-0418">Kinase</keyword>
<dbReference type="InterPro" id="IPR014721">
    <property type="entry name" value="Ribsml_uS5_D2-typ_fold_subgr"/>
</dbReference>
<keyword evidence="6" id="KW-0067">ATP-binding</keyword>
<evidence type="ECO:0000256" key="2">
    <source>
        <dbReference type="ARBA" id="ARBA00012052"/>
    </source>
</evidence>
<dbReference type="EC" id="2.7.1.148" evidence="2"/>
<dbReference type="GO" id="GO:0005524">
    <property type="term" value="F:ATP binding"/>
    <property type="evidence" value="ECO:0007669"/>
    <property type="project" value="UniProtKB-KW"/>
</dbReference>
<dbReference type="Pfam" id="PF00288">
    <property type="entry name" value="GHMP_kinases_N"/>
    <property type="match status" value="1"/>
</dbReference>
<organism evidence="10">
    <name type="scientific">hydrothermal vent metagenome</name>
    <dbReference type="NCBI Taxonomy" id="652676"/>
    <lineage>
        <taxon>unclassified sequences</taxon>
        <taxon>metagenomes</taxon>
        <taxon>ecological metagenomes</taxon>
    </lineage>
</organism>
<accession>A0A3B0R4R1</accession>
<keyword evidence="4" id="KW-0547">Nucleotide-binding</keyword>
<evidence type="ECO:0000259" key="8">
    <source>
        <dbReference type="Pfam" id="PF00288"/>
    </source>
</evidence>
<evidence type="ECO:0000313" key="10">
    <source>
        <dbReference type="EMBL" id="VAV88250.1"/>
    </source>
</evidence>
<evidence type="ECO:0000256" key="1">
    <source>
        <dbReference type="ARBA" id="ARBA00009684"/>
    </source>
</evidence>
<name>A0A3B0R4R1_9ZZZZ</name>
<evidence type="ECO:0000256" key="6">
    <source>
        <dbReference type="ARBA" id="ARBA00022840"/>
    </source>
</evidence>
<dbReference type="SUPFAM" id="SSF55060">
    <property type="entry name" value="GHMP Kinase, C-terminal domain"/>
    <property type="match status" value="1"/>
</dbReference>
<dbReference type="PANTHER" id="PTHR43527:SF2">
    <property type="entry name" value="4-DIPHOSPHOCYTIDYL-2-C-METHYL-D-ERYTHRITOL KINASE, CHLOROPLASTIC"/>
    <property type="match status" value="1"/>
</dbReference>
<dbReference type="AlphaFoldDB" id="A0A3B0R4R1"/>
<dbReference type="InterPro" id="IPR004424">
    <property type="entry name" value="IspE"/>
</dbReference>
<dbReference type="InterPro" id="IPR020568">
    <property type="entry name" value="Ribosomal_Su5_D2-typ_SF"/>
</dbReference>
<dbReference type="GO" id="GO:0016114">
    <property type="term" value="P:terpenoid biosynthetic process"/>
    <property type="evidence" value="ECO:0007669"/>
    <property type="project" value="InterPro"/>
</dbReference>
<dbReference type="HAMAP" id="MF_00061">
    <property type="entry name" value="IspE"/>
    <property type="match status" value="1"/>
</dbReference>
<dbReference type="NCBIfam" id="TIGR00154">
    <property type="entry name" value="ispE"/>
    <property type="match status" value="1"/>
</dbReference>
<dbReference type="PIRSF" id="PIRSF010376">
    <property type="entry name" value="IspE"/>
    <property type="match status" value="1"/>
</dbReference>